<comment type="similarity">
    <text evidence="1 5">Belongs to the iron/ascorbate-dependent oxidoreductase family.</text>
</comment>
<gene>
    <name evidence="7" type="ORF">H6P81_017339</name>
</gene>
<keyword evidence="2 5" id="KW-0479">Metal-binding</keyword>
<dbReference type="InterPro" id="IPR027443">
    <property type="entry name" value="IPNS-like_sf"/>
</dbReference>
<protein>
    <recommendedName>
        <fullName evidence="6">Fe2OG dioxygenase domain-containing protein</fullName>
    </recommendedName>
</protein>
<evidence type="ECO:0000256" key="4">
    <source>
        <dbReference type="ARBA" id="ARBA00023004"/>
    </source>
</evidence>
<keyword evidence="3 5" id="KW-0560">Oxidoreductase</keyword>
<dbReference type="GO" id="GO:0051213">
    <property type="term" value="F:dioxygenase activity"/>
    <property type="evidence" value="ECO:0007669"/>
    <property type="project" value="UniProtKB-ARBA"/>
</dbReference>
<evidence type="ECO:0000259" key="6">
    <source>
        <dbReference type="PROSITE" id="PS51471"/>
    </source>
</evidence>
<evidence type="ECO:0000256" key="2">
    <source>
        <dbReference type="ARBA" id="ARBA00022723"/>
    </source>
</evidence>
<dbReference type="PANTHER" id="PTHR10209:SF751">
    <property type="entry name" value="OS06G0255100 PROTEIN"/>
    <property type="match status" value="1"/>
</dbReference>
<reference evidence="7 8" key="1">
    <citation type="submission" date="2021-07" db="EMBL/GenBank/DDBJ databases">
        <title>The Aristolochia fimbriata genome: insights into angiosperm evolution, floral development and chemical biosynthesis.</title>
        <authorList>
            <person name="Jiao Y."/>
        </authorList>
    </citation>
    <scope>NUCLEOTIDE SEQUENCE [LARGE SCALE GENOMIC DNA]</scope>
    <source>
        <strain evidence="7">IBCAS-2021</strain>
        <tissue evidence="7">Leaf</tissue>
    </source>
</reference>
<dbReference type="AlphaFoldDB" id="A0AAV7DXW1"/>
<accession>A0AAV7DXW1</accession>
<dbReference type="InterPro" id="IPR005123">
    <property type="entry name" value="Oxoglu/Fe-dep_dioxygenase_dom"/>
</dbReference>
<dbReference type="PANTHER" id="PTHR10209">
    <property type="entry name" value="OXIDOREDUCTASE, 2OG-FE II OXYGENASE FAMILY PROTEIN"/>
    <property type="match status" value="1"/>
</dbReference>
<sequence>MQGGKIDTGVNAVKNKAAAALGDMAEVIKTGGVVAPVFLPRLATYLAQWYLSLAFFVIVTNDANWKVFDSMFQRTRNQEIFEEYVKHVRNLGETLFELISEAVGLRRDRLKEAKCEEGMLVSCHYYPPCPDNSDARPKLGSVQHCDPSFLTLLLQDQIGGLQVFHEGNWVDVTPLHGALVVNVGDFLRLMTNDQLKSVVHRVLVDRVSPRLSVACLYTATTSTTRFGPLKEFVSESNASRYREITGKEYFVHLLSKVKDNTRGLAEFEI</sequence>
<keyword evidence="8" id="KW-1185">Reference proteome</keyword>
<evidence type="ECO:0000256" key="3">
    <source>
        <dbReference type="ARBA" id="ARBA00023002"/>
    </source>
</evidence>
<dbReference type="Gene3D" id="2.60.120.330">
    <property type="entry name" value="B-lactam Antibiotic, Isopenicillin N Synthase, Chain"/>
    <property type="match status" value="1"/>
</dbReference>
<dbReference type="SUPFAM" id="SSF51197">
    <property type="entry name" value="Clavaminate synthase-like"/>
    <property type="match status" value="1"/>
</dbReference>
<keyword evidence="4 5" id="KW-0408">Iron</keyword>
<comment type="caution">
    <text evidence="7">The sequence shown here is derived from an EMBL/GenBank/DDBJ whole genome shotgun (WGS) entry which is preliminary data.</text>
</comment>
<evidence type="ECO:0000256" key="1">
    <source>
        <dbReference type="ARBA" id="ARBA00008056"/>
    </source>
</evidence>
<organism evidence="7 8">
    <name type="scientific">Aristolochia fimbriata</name>
    <name type="common">White veined hardy Dutchman's pipe vine</name>
    <dbReference type="NCBI Taxonomy" id="158543"/>
    <lineage>
        <taxon>Eukaryota</taxon>
        <taxon>Viridiplantae</taxon>
        <taxon>Streptophyta</taxon>
        <taxon>Embryophyta</taxon>
        <taxon>Tracheophyta</taxon>
        <taxon>Spermatophyta</taxon>
        <taxon>Magnoliopsida</taxon>
        <taxon>Magnoliidae</taxon>
        <taxon>Piperales</taxon>
        <taxon>Aristolochiaceae</taxon>
        <taxon>Aristolochia</taxon>
    </lineage>
</organism>
<evidence type="ECO:0000256" key="5">
    <source>
        <dbReference type="RuleBase" id="RU003682"/>
    </source>
</evidence>
<dbReference type="GO" id="GO:0046872">
    <property type="term" value="F:metal ion binding"/>
    <property type="evidence" value="ECO:0007669"/>
    <property type="project" value="UniProtKB-KW"/>
</dbReference>
<proteinExistence type="inferred from homology"/>
<dbReference type="InterPro" id="IPR044861">
    <property type="entry name" value="IPNS-like_FE2OG_OXY"/>
</dbReference>
<dbReference type="EMBL" id="JAINDJ010000007">
    <property type="protein sequence ID" value="KAG9441485.1"/>
    <property type="molecule type" value="Genomic_DNA"/>
</dbReference>
<dbReference type="PROSITE" id="PS51471">
    <property type="entry name" value="FE2OG_OXY"/>
    <property type="match status" value="1"/>
</dbReference>
<dbReference type="Proteomes" id="UP000825729">
    <property type="component" value="Unassembled WGS sequence"/>
</dbReference>
<name>A0AAV7DXW1_ARIFI</name>
<feature type="domain" description="Fe2OG dioxygenase" evidence="6">
    <location>
        <begin position="115"/>
        <end position="228"/>
    </location>
</feature>
<evidence type="ECO:0000313" key="7">
    <source>
        <dbReference type="EMBL" id="KAG9441485.1"/>
    </source>
</evidence>
<dbReference type="Pfam" id="PF03171">
    <property type="entry name" value="2OG-FeII_Oxy"/>
    <property type="match status" value="1"/>
</dbReference>
<evidence type="ECO:0000313" key="8">
    <source>
        <dbReference type="Proteomes" id="UP000825729"/>
    </source>
</evidence>